<dbReference type="PANTHER" id="PTHR10937">
    <property type="entry name" value="GLUCOSAMINE--FRUCTOSE-6-PHOSPHATE AMINOTRANSFERASE, ISOMERIZING"/>
    <property type="match status" value="1"/>
</dbReference>
<dbReference type="PANTHER" id="PTHR10937:SF14">
    <property type="entry name" value="FRUCTOSELYSINE 6-PHOSPHATE DEGLYCASE"/>
    <property type="match status" value="1"/>
</dbReference>
<dbReference type="AlphaFoldDB" id="A0A923MKN0"/>
<dbReference type="PROSITE" id="PS51464">
    <property type="entry name" value="SIS"/>
    <property type="match status" value="1"/>
</dbReference>
<dbReference type="RefSeq" id="WP_187014882.1">
    <property type="nucleotide sequence ID" value="NZ_JACOQI010000008.1"/>
</dbReference>
<dbReference type="Gene3D" id="1.10.10.2240">
    <property type="match status" value="1"/>
</dbReference>
<evidence type="ECO:0000313" key="3">
    <source>
        <dbReference type="Proteomes" id="UP000620327"/>
    </source>
</evidence>
<accession>A0A923MKN0</accession>
<dbReference type="GO" id="GO:0006487">
    <property type="term" value="P:protein N-linked glycosylation"/>
    <property type="evidence" value="ECO:0007669"/>
    <property type="project" value="TreeGrafter"/>
</dbReference>
<dbReference type="GO" id="GO:0097367">
    <property type="term" value="F:carbohydrate derivative binding"/>
    <property type="evidence" value="ECO:0007669"/>
    <property type="project" value="InterPro"/>
</dbReference>
<protein>
    <submittedName>
        <fullName evidence="2">SIS domain-containing protein</fullName>
    </submittedName>
</protein>
<evidence type="ECO:0000259" key="1">
    <source>
        <dbReference type="PROSITE" id="PS51464"/>
    </source>
</evidence>
<gene>
    <name evidence="2" type="ORF">H8Z83_09960</name>
</gene>
<dbReference type="EMBL" id="JACOQI010000008">
    <property type="protein sequence ID" value="MBC5770642.1"/>
    <property type="molecule type" value="Genomic_DNA"/>
</dbReference>
<dbReference type="InterPro" id="IPR001347">
    <property type="entry name" value="SIS_dom"/>
</dbReference>
<dbReference type="Proteomes" id="UP000620327">
    <property type="component" value="Unassembled WGS sequence"/>
</dbReference>
<dbReference type="Gene3D" id="3.40.50.12570">
    <property type="match status" value="1"/>
</dbReference>
<dbReference type="InterPro" id="IPR046348">
    <property type="entry name" value="SIS_dom_sf"/>
</dbReference>
<dbReference type="Gene3D" id="3.40.50.10490">
    <property type="entry name" value="Glucose-6-phosphate isomerase like protein, domain 1"/>
    <property type="match status" value="1"/>
</dbReference>
<dbReference type="Pfam" id="PF01380">
    <property type="entry name" value="SIS"/>
    <property type="match status" value="1"/>
</dbReference>
<comment type="caution">
    <text evidence="2">The sequence shown here is derived from an EMBL/GenBank/DDBJ whole genome shotgun (WGS) entry which is preliminary data.</text>
</comment>
<sequence length="331" mass="36287">MHEEKIALVRRQIEALAAAVASRNIRHVWVVACGGSLATLDPFRYILTAETDKVSAAAVNAAEFAAEPPKGLGEDCLVVLNSQSGTTAETVRAAQLAKERGALTAAYTTAPESPLEQAVDFPIYYYDDPVNPYPLLLSIFPEVYQTVFALLDVWEGTKRLPIMETAMENLEEVCGRATASFKPEALEFAANHRTEPIIYTVSAGLDRCIAYILTNCSFMESVWRHSSPLHAGELFHGACEAIDKETAVVAFLGIGPWRSVEERAVKFLQRVTDKLTVLDAAALDLTGIPAEVQDIVAPLVLHAIASDYCLRLSQRLGHPMSSRRYMGIMKY</sequence>
<keyword evidence="3" id="KW-1185">Reference proteome</keyword>
<reference evidence="2" key="1">
    <citation type="submission" date="2020-08" db="EMBL/GenBank/DDBJ databases">
        <title>Genome public.</title>
        <authorList>
            <person name="Liu C."/>
            <person name="Sun Q."/>
        </authorList>
    </citation>
    <scope>NUCLEOTIDE SEQUENCE</scope>
    <source>
        <strain evidence="2">BX15</strain>
    </source>
</reference>
<dbReference type="GO" id="GO:0006002">
    <property type="term" value="P:fructose 6-phosphate metabolic process"/>
    <property type="evidence" value="ECO:0007669"/>
    <property type="project" value="TreeGrafter"/>
</dbReference>
<evidence type="ECO:0000313" key="2">
    <source>
        <dbReference type="EMBL" id="MBC5770642.1"/>
    </source>
</evidence>
<organism evidence="2 3">
    <name type="scientific">Dysosmobacter segnis</name>
    <dbReference type="NCBI Taxonomy" id="2763042"/>
    <lineage>
        <taxon>Bacteria</taxon>
        <taxon>Bacillati</taxon>
        <taxon>Bacillota</taxon>
        <taxon>Clostridia</taxon>
        <taxon>Eubacteriales</taxon>
        <taxon>Oscillospiraceae</taxon>
        <taxon>Dysosmobacter</taxon>
    </lineage>
</organism>
<dbReference type="GO" id="GO:0004360">
    <property type="term" value="F:glutamine-fructose-6-phosphate transaminase (isomerizing) activity"/>
    <property type="evidence" value="ECO:0007669"/>
    <property type="project" value="TreeGrafter"/>
</dbReference>
<dbReference type="SUPFAM" id="SSF53697">
    <property type="entry name" value="SIS domain"/>
    <property type="match status" value="1"/>
</dbReference>
<feature type="domain" description="SIS" evidence="1">
    <location>
        <begin position="16"/>
        <end position="156"/>
    </location>
</feature>
<dbReference type="GO" id="GO:0006047">
    <property type="term" value="P:UDP-N-acetylglucosamine metabolic process"/>
    <property type="evidence" value="ECO:0007669"/>
    <property type="project" value="TreeGrafter"/>
</dbReference>
<name>A0A923MKN0_9FIRM</name>
<proteinExistence type="predicted"/>